<proteinExistence type="predicted"/>
<evidence type="ECO:0000313" key="3">
    <source>
        <dbReference type="Proteomes" id="UP000729402"/>
    </source>
</evidence>
<evidence type="ECO:0000313" key="2">
    <source>
        <dbReference type="EMBL" id="KAG8083026.1"/>
    </source>
</evidence>
<dbReference type="InterPro" id="IPR041469">
    <property type="entry name" value="Subtilisin-like_FN3"/>
</dbReference>
<dbReference type="Proteomes" id="UP000729402">
    <property type="component" value="Unassembled WGS sequence"/>
</dbReference>
<protein>
    <recommendedName>
        <fullName evidence="1">Subtilisin-like protease fibronectin type-III domain-containing protein</fullName>
    </recommendedName>
</protein>
<dbReference type="Pfam" id="PF17766">
    <property type="entry name" value="fn3_6"/>
    <property type="match status" value="1"/>
</dbReference>
<keyword evidence="3" id="KW-1185">Reference proteome</keyword>
<comment type="caution">
    <text evidence="2">The sequence shown here is derived from an EMBL/GenBank/DDBJ whole genome shotgun (WGS) entry which is preliminary data.</text>
</comment>
<dbReference type="OrthoDB" id="1724625at2759"/>
<feature type="domain" description="Subtilisin-like protease fibronectin type-III" evidence="1">
    <location>
        <begin position="34"/>
        <end position="74"/>
    </location>
</feature>
<gene>
    <name evidence="2" type="ORF">GUJ93_ZPchr0014g46621</name>
</gene>
<dbReference type="AlphaFoldDB" id="A0A8J5W0T9"/>
<evidence type="ECO:0000259" key="1">
    <source>
        <dbReference type="Pfam" id="PF17766"/>
    </source>
</evidence>
<organism evidence="2 3">
    <name type="scientific">Zizania palustris</name>
    <name type="common">Northern wild rice</name>
    <dbReference type="NCBI Taxonomy" id="103762"/>
    <lineage>
        <taxon>Eukaryota</taxon>
        <taxon>Viridiplantae</taxon>
        <taxon>Streptophyta</taxon>
        <taxon>Embryophyta</taxon>
        <taxon>Tracheophyta</taxon>
        <taxon>Spermatophyta</taxon>
        <taxon>Magnoliopsida</taxon>
        <taxon>Liliopsida</taxon>
        <taxon>Poales</taxon>
        <taxon>Poaceae</taxon>
        <taxon>BOP clade</taxon>
        <taxon>Oryzoideae</taxon>
        <taxon>Oryzeae</taxon>
        <taxon>Zizaniinae</taxon>
        <taxon>Zizania</taxon>
    </lineage>
</organism>
<reference evidence="2" key="2">
    <citation type="submission" date="2021-02" db="EMBL/GenBank/DDBJ databases">
        <authorList>
            <person name="Kimball J.A."/>
            <person name="Haas M.W."/>
            <person name="Macchietto M."/>
            <person name="Kono T."/>
            <person name="Duquette J."/>
            <person name="Shao M."/>
        </authorList>
    </citation>
    <scope>NUCLEOTIDE SEQUENCE</scope>
    <source>
        <tissue evidence="2">Fresh leaf tissue</tissue>
    </source>
</reference>
<sequence length="127" mass="14359">MARRLKLAEFSWPLKTFTKNSSMRCSHTFSSASDLNYPAISVVFADQPSKPLTVRRTVTNVGPPSSTYHIKVAQKTPEFGALSWSDGVLTWLPPIHSDLFGCWCIKQITGQKHMRTDLWDSKSDISW</sequence>
<reference evidence="2" key="1">
    <citation type="journal article" date="2021" name="bioRxiv">
        <title>Whole Genome Assembly and Annotation of Northern Wild Rice, Zizania palustris L., Supports a Whole Genome Duplication in the Zizania Genus.</title>
        <authorList>
            <person name="Haas M."/>
            <person name="Kono T."/>
            <person name="Macchietto M."/>
            <person name="Millas R."/>
            <person name="McGilp L."/>
            <person name="Shao M."/>
            <person name="Duquette J."/>
            <person name="Hirsch C.N."/>
            <person name="Kimball J."/>
        </authorList>
    </citation>
    <scope>NUCLEOTIDE SEQUENCE</scope>
    <source>
        <tissue evidence="2">Fresh leaf tissue</tissue>
    </source>
</reference>
<name>A0A8J5W0T9_ZIZPA</name>
<accession>A0A8J5W0T9</accession>
<dbReference type="EMBL" id="JAAALK010000086">
    <property type="protein sequence ID" value="KAG8083026.1"/>
    <property type="molecule type" value="Genomic_DNA"/>
</dbReference>